<keyword evidence="2" id="KW-1185">Reference proteome</keyword>
<organism evidence="1 2">
    <name type="scientific">Leptospira weilii serovar Ranarum str. ICFT</name>
    <dbReference type="NCBI Taxonomy" id="1218598"/>
    <lineage>
        <taxon>Bacteria</taxon>
        <taxon>Pseudomonadati</taxon>
        <taxon>Spirochaetota</taxon>
        <taxon>Spirochaetia</taxon>
        <taxon>Leptospirales</taxon>
        <taxon>Leptospiraceae</taxon>
        <taxon>Leptospira</taxon>
    </lineage>
</organism>
<evidence type="ECO:0000313" key="1">
    <source>
        <dbReference type="EMBL" id="EMY77446.1"/>
    </source>
</evidence>
<sequence length="63" mass="7148">MNKTSRSWGMIPVTAKIGVTSWNTSIFPEKNSTKYVLPLKADVRKKEKITVNQKVHASITIQF</sequence>
<dbReference type="Pfam" id="PF08922">
    <property type="entry name" value="DUF1905"/>
    <property type="match status" value="1"/>
</dbReference>
<dbReference type="AlphaFoldDB" id="N1WB10"/>
<dbReference type="InterPro" id="IPR037079">
    <property type="entry name" value="AF2212/PG0164-like_sf"/>
</dbReference>
<dbReference type="Proteomes" id="UP000012313">
    <property type="component" value="Unassembled WGS sequence"/>
</dbReference>
<dbReference type="STRING" id="1218598.LEP1GSC060_3014"/>
<name>N1WB10_9LEPT</name>
<comment type="caution">
    <text evidence="1">The sequence shown here is derived from an EMBL/GenBank/DDBJ whole genome shotgun (WGS) entry which is preliminary data.</text>
</comment>
<reference evidence="1" key="1">
    <citation type="submission" date="2013-03" db="EMBL/GenBank/DDBJ databases">
        <authorList>
            <person name="Harkins D.M."/>
            <person name="Durkin A.S."/>
            <person name="Brinkac L.M."/>
            <person name="Haft D.H."/>
            <person name="Selengut J.D."/>
            <person name="Sanka R."/>
            <person name="DePew J."/>
            <person name="Purushe J."/>
            <person name="Hartskeerl R.A."/>
            <person name="Ahmed A."/>
            <person name="van der Linden H."/>
            <person name="Goris M.G.A."/>
            <person name="Vinetz J.M."/>
            <person name="Sutton G.G."/>
            <person name="Nierman W.C."/>
            <person name="Fouts D.E."/>
        </authorList>
    </citation>
    <scope>NUCLEOTIDE SEQUENCE [LARGE SCALE GENOMIC DNA]</scope>
    <source>
        <strain evidence="1">ICFT</strain>
    </source>
</reference>
<dbReference type="Gene3D" id="2.40.30.100">
    <property type="entry name" value="AF2212/PG0164-like"/>
    <property type="match status" value="1"/>
</dbReference>
<dbReference type="EMBL" id="AOHC02000037">
    <property type="protein sequence ID" value="EMY77446.1"/>
    <property type="molecule type" value="Genomic_DNA"/>
</dbReference>
<proteinExistence type="predicted"/>
<protein>
    <submittedName>
        <fullName evidence="1">PF08922 domain protein</fullName>
    </submittedName>
</protein>
<accession>N1WB10</accession>
<dbReference type="SUPFAM" id="SSF141694">
    <property type="entry name" value="AF2212/PG0164-like"/>
    <property type="match status" value="1"/>
</dbReference>
<dbReference type="InterPro" id="IPR015018">
    <property type="entry name" value="DUF1905"/>
</dbReference>
<evidence type="ECO:0000313" key="2">
    <source>
        <dbReference type="Proteomes" id="UP000012313"/>
    </source>
</evidence>
<gene>
    <name evidence="1" type="ORF">LEP1GSC060_3014</name>
</gene>